<reference evidence="4 5" key="1">
    <citation type="submission" date="2017-01" db="EMBL/GenBank/DDBJ databases">
        <authorList>
            <person name="Mah S.A."/>
            <person name="Swanson W.J."/>
            <person name="Moy G.W."/>
            <person name="Vacquier V.D."/>
        </authorList>
    </citation>
    <scope>NUCLEOTIDE SEQUENCE [LARGE SCALE GENOMIC DNA]</scope>
    <source>
        <strain evidence="4 5">DSM 11589</strain>
    </source>
</reference>
<dbReference type="AlphaFoldDB" id="A0A1N7IT64"/>
<dbReference type="OrthoDB" id="7357300at2"/>
<organism evidence="4 5">
    <name type="scientific">Insolitispirillum peregrinum</name>
    <dbReference type="NCBI Taxonomy" id="80876"/>
    <lineage>
        <taxon>Bacteria</taxon>
        <taxon>Pseudomonadati</taxon>
        <taxon>Pseudomonadota</taxon>
        <taxon>Alphaproteobacteria</taxon>
        <taxon>Rhodospirillales</taxon>
        <taxon>Novispirillaceae</taxon>
        <taxon>Insolitispirillum</taxon>
    </lineage>
</organism>
<evidence type="ECO:0000256" key="2">
    <source>
        <dbReference type="SAM" id="MobiDB-lite"/>
    </source>
</evidence>
<dbReference type="RefSeq" id="WP_076398664.1">
    <property type="nucleotide sequence ID" value="NZ_FTOA01000001.1"/>
</dbReference>
<feature type="transmembrane region" description="Helical" evidence="3">
    <location>
        <begin position="6"/>
        <end position="26"/>
    </location>
</feature>
<keyword evidence="5" id="KW-1185">Reference proteome</keyword>
<proteinExistence type="predicted"/>
<feature type="compositionally biased region" description="Polar residues" evidence="2">
    <location>
        <begin position="180"/>
        <end position="191"/>
    </location>
</feature>
<protein>
    <submittedName>
        <fullName evidence="4">Uncharacterized protein</fullName>
    </submittedName>
</protein>
<dbReference type="Proteomes" id="UP000185678">
    <property type="component" value="Unassembled WGS sequence"/>
</dbReference>
<name>A0A1N7IT64_9PROT</name>
<evidence type="ECO:0000256" key="3">
    <source>
        <dbReference type="SAM" id="Phobius"/>
    </source>
</evidence>
<evidence type="ECO:0000313" key="4">
    <source>
        <dbReference type="EMBL" id="SIS40285.1"/>
    </source>
</evidence>
<feature type="compositionally biased region" description="Basic and acidic residues" evidence="2">
    <location>
        <begin position="145"/>
        <end position="157"/>
    </location>
</feature>
<keyword evidence="3" id="KW-0472">Membrane</keyword>
<feature type="region of interest" description="Disordered" evidence="2">
    <location>
        <begin position="140"/>
        <end position="223"/>
    </location>
</feature>
<feature type="coiled-coil region" evidence="1">
    <location>
        <begin position="108"/>
        <end position="135"/>
    </location>
</feature>
<keyword evidence="3" id="KW-0812">Transmembrane</keyword>
<evidence type="ECO:0000313" key="5">
    <source>
        <dbReference type="Proteomes" id="UP000185678"/>
    </source>
</evidence>
<keyword evidence="3" id="KW-1133">Transmembrane helix</keyword>
<evidence type="ECO:0000256" key="1">
    <source>
        <dbReference type="SAM" id="Coils"/>
    </source>
</evidence>
<sequence>MDYVSITGITLGVAVVAVFVIGLLSYMSQLVKNAYQIKVEIRSDMEGGLRKIEEDLGKKAKWMRSEVGEDISKIKQAIEQENSNRLQTIEDRLTSLAQDLDAGSRDERAELRNIIAQLRKRLSTAEQEIAALREEAARRAAISQKRRDDRPRDEAEHAAAPMAETAAPPAASPEYGRPEQSGNRPEQSGNRNEFEAVHPTVFGSGATPSVTEPAGNSVVRSGGVQRIQLQDFADKRPA</sequence>
<keyword evidence="1" id="KW-0175">Coiled coil</keyword>
<feature type="compositionally biased region" description="Low complexity" evidence="2">
    <location>
        <begin position="158"/>
        <end position="174"/>
    </location>
</feature>
<dbReference type="EMBL" id="FTOA01000001">
    <property type="protein sequence ID" value="SIS40285.1"/>
    <property type="molecule type" value="Genomic_DNA"/>
</dbReference>
<gene>
    <name evidence="4" type="ORF">SAMN05421779_101588</name>
</gene>
<accession>A0A1N7IT64</accession>